<feature type="signal peptide" evidence="2">
    <location>
        <begin position="1"/>
        <end position="19"/>
    </location>
</feature>
<evidence type="ECO:0000313" key="3">
    <source>
        <dbReference type="EMBL" id="RJL04733.1"/>
    </source>
</evidence>
<feature type="region of interest" description="Disordered" evidence="1">
    <location>
        <begin position="80"/>
        <end position="117"/>
    </location>
</feature>
<keyword evidence="2" id="KW-0732">Signal</keyword>
<evidence type="ECO:0000256" key="1">
    <source>
        <dbReference type="SAM" id="MobiDB-lite"/>
    </source>
</evidence>
<dbReference type="Proteomes" id="UP000285530">
    <property type="component" value="Unassembled WGS sequence"/>
</dbReference>
<organism evidence="3 4">
    <name type="scientific">Paracoccus aestuarii</name>
    <dbReference type="NCBI Taxonomy" id="453842"/>
    <lineage>
        <taxon>Bacteria</taxon>
        <taxon>Pseudomonadati</taxon>
        <taxon>Pseudomonadota</taxon>
        <taxon>Alphaproteobacteria</taxon>
        <taxon>Rhodobacterales</taxon>
        <taxon>Paracoccaceae</taxon>
        <taxon>Paracoccus</taxon>
    </lineage>
</organism>
<dbReference type="OrthoDB" id="7308154at2"/>
<dbReference type="EMBL" id="QZEV01000040">
    <property type="protein sequence ID" value="RJL04733.1"/>
    <property type="molecule type" value="Genomic_DNA"/>
</dbReference>
<proteinExistence type="predicted"/>
<feature type="chain" id="PRO_5019561877" evidence="2">
    <location>
        <begin position="20"/>
        <end position="117"/>
    </location>
</feature>
<keyword evidence="4" id="KW-1185">Reference proteome</keyword>
<accession>A0A418ZW62</accession>
<evidence type="ECO:0000313" key="4">
    <source>
        <dbReference type="Proteomes" id="UP000285530"/>
    </source>
</evidence>
<evidence type="ECO:0000256" key="2">
    <source>
        <dbReference type="SAM" id="SignalP"/>
    </source>
</evidence>
<name>A0A418ZW62_9RHOB</name>
<gene>
    <name evidence="3" type="ORF">D3P06_09425</name>
</gene>
<reference evidence="3 4" key="1">
    <citation type="submission" date="2018-09" db="EMBL/GenBank/DDBJ databases">
        <title>Paracoccus onubensis nov. sp. a moderate halophilic bacterium isolated from Gruta de las Maravillas (Aracena, Spain).</title>
        <authorList>
            <person name="Jurado V."/>
            <person name="Gutierrez-Patricio S."/>
            <person name="Gonzalez-Pimentel J.L."/>
            <person name="Laiz L."/>
            <person name="Saiz-Jimenez C."/>
        </authorList>
    </citation>
    <scope>NUCLEOTIDE SEQUENCE [LARGE SCALE GENOMIC DNA]</scope>
    <source>
        <strain evidence="3 4">DSM 19484</strain>
    </source>
</reference>
<dbReference type="RefSeq" id="WP_119886332.1">
    <property type="nucleotide sequence ID" value="NZ_CP067169.1"/>
</dbReference>
<protein>
    <submittedName>
        <fullName evidence="3">AAA+ family ATPase</fullName>
    </submittedName>
</protein>
<comment type="caution">
    <text evidence="3">The sequence shown here is derived from an EMBL/GenBank/DDBJ whole genome shotgun (WGS) entry which is preliminary data.</text>
</comment>
<sequence>MKALIAPALILTLQASPLAAQEAPGFWDRGMGLIERFFRDAPPEAPPGDSLAQTLRQMGPILRDMAAQVDDIRNYQMPERLPNGDILIRRREGAPPPPPLPEGPATGPEFDGPSIEL</sequence>
<dbReference type="AlphaFoldDB" id="A0A418ZW62"/>